<evidence type="ECO:0000313" key="4">
    <source>
        <dbReference type="Proteomes" id="UP000521676"/>
    </source>
</evidence>
<evidence type="ECO:0000313" key="2">
    <source>
        <dbReference type="EMBL" id="NWJ48830.1"/>
    </source>
</evidence>
<dbReference type="EMBL" id="JACATZ010000003">
    <property type="protein sequence ID" value="NWJ48830.1"/>
    <property type="molecule type" value="Genomic_DNA"/>
</dbReference>
<proteinExistence type="predicted"/>
<dbReference type="Pfam" id="PF07929">
    <property type="entry name" value="PRiA4_ORF3"/>
    <property type="match status" value="1"/>
</dbReference>
<gene>
    <name evidence="2" type="ORF">HXX08_23470</name>
    <name evidence="3" type="ORF">OZ401_004379</name>
</gene>
<dbReference type="AlphaFoldDB" id="A0A8T7M9M1"/>
<dbReference type="RefSeq" id="WP_341470666.1">
    <property type="nucleotide sequence ID" value="NZ_CP128400.1"/>
</dbReference>
<dbReference type="EMBL" id="CP128400">
    <property type="protein sequence ID" value="WJW68762.1"/>
    <property type="molecule type" value="Genomic_DNA"/>
</dbReference>
<keyword evidence="5" id="KW-1185">Reference proteome</keyword>
<protein>
    <submittedName>
        <fullName evidence="3">Plasmid pRiA4b ORF-3 family protein</fullName>
    </submittedName>
</protein>
<sequence>MARVSSKGKCEFCQTEFSKAGMTKHLTSCPSRFKAGVTPTDKPSKLLHLVVTSKDSPLYWLHLEIRADTSLVTLDEYLRAIWVECCGHLSAFTIGDESYISSVDPDYDTGDEDMWDVKLENVVAVGQSFDYEYDFGSTTELKLKVVGEREGILPLSSPIQLLARNNAPEFACEVCGEPATSICSQCIWEDDGSGFVCEEHEEDHECEEDMLLPVVNSPRMGVCAYCG</sequence>
<feature type="domain" description="Plasmid pRiA4b Orf3-like" evidence="1">
    <location>
        <begin position="55"/>
        <end position="168"/>
    </location>
</feature>
<dbReference type="InterPro" id="IPR024047">
    <property type="entry name" value="MM3350-like_sf"/>
</dbReference>
<reference evidence="3" key="2">
    <citation type="journal article" date="2024" name="Nature">
        <title>Anoxygenic phototroph of the Chloroflexota uses a type I reaction centre.</title>
        <authorList>
            <person name="Tsuji J.M."/>
            <person name="Shaw N.A."/>
            <person name="Nagashima S."/>
            <person name="Venkiteswaran J.J."/>
            <person name="Schiff S.L."/>
            <person name="Watanabe T."/>
            <person name="Fukui M."/>
            <person name="Hanada S."/>
            <person name="Tank M."/>
            <person name="Neufeld J.D."/>
        </authorList>
    </citation>
    <scope>NUCLEOTIDE SEQUENCE</scope>
    <source>
        <strain evidence="3">L227-S17</strain>
    </source>
</reference>
<dbReference type="SUPFAM" id="SSF159941">
    <property type="entry name" value="MM3350-like"/>
    <property type="match status" value="1"/>
</dbReference>
<dbReference type="Proteomes" id="UP000521676">
    <property type="component" value="Unassembled WGS sequence"/>
</dbReference>
<evidence type="ECO:0000313" key="3">
    <source>
        <dbReference type="EMBL" id="WJW68762.1"/>
    </source>
</evidence>
<name>A0A8T7M9M1_9CHLR</name>
<dbReference type="Proteomes" id="UP001431572">
    <property type="component" value="Chromosome 2"/>
</dbReference>
<reference evidence="2 4" key="1">
    <citation type="submission" date="2020-06" db="EMBL/GenBank/DDBJ databases">
        <title>Anoxygenic phototrophic Chloroflexota member uses a Type I reaction center.</title>
        <authorList>
            <person name="Tsuji J.M."/>
            <person name="Shaw N.A."/>
            <person name="Nagashima S."/>
            <person name="Venkiteswaran J."/>
            <person name="Schiff S.L."/>
            <person name="Hanada S."/>
            <person name="Tank M."/>
            <person name="Neufeld J.D."/>
        </authorList>
    </citation>
    <scope>NUCLEOTIDE SEQUENCE [LARGE SCALE GENOMIC DNA]</scope>
    <source>
        <strain evidence="2">L227-S17</strain>
    </source>
</reference>
<dbReference type="InterPro" id="IPR012912">
    <property type="entry name" value="Plasmid_pRiA4b_Orf3-like"/>
</dbReference>
<dbReference type="Gene3D" id="3.10.290.30">
    <property type="entry name" value="MM3350-like"/>
    <property type="match status" value="1"/>
</dbReference>
<accession>A0A8T7M9M1</accession>
<organism evidence="2 4">
    <name type="scientific">Candidatus Chlorohelix allophototropha</name>
    <dbReference type="NCBI Taxonomy" id="3003348"/>
    <lineage>
        <taxon>Bacteria</taxon>
        <taxon>Bacillati</taxon>
        <taxon>Chloroflexota</taxon>
        <taxon>Chloroflexia</taxon>
        <taxon>Candidatus Chloroheliales</taxon>
        <taxon>Candidatus Chloroheliaceae</taxon>
        <taxon>Candidatus Chlorohelix</taxon>
    </lineage>
</organism>
<evidence type="ECO:0000259" key="1">
    <source>
        <dbReference type="Pfam" id="PF07929"/>
    </source>
</evidence>
<evidence type="ECO:0000313" key="5">
    <source>
        <dbReference type="Proteomes" id="UP001431572"/>
    </source>
</evidence>